<dbReference type="STRING" id="589385.SAMN05421504_114104"/>
<accession>A0A1H3SLY8</accession>
<keyword evidence="1" id="KW-0812">Transmembrane</keyword>
<feature type="transmembrane region" description="Helical" evidence="1">
    <location>
        <begin position="101"/>
        <end position="121"/>
    </location>
</feature>
<feature type="transmembrane region" description="Helical" evidence="1">
    <location>
        <begin position="127"/>
        <end position="145"/>
    </location>
</feature>
<gene>
    <name evidence="2" type="ORF">SAMN05421504_114104</name>
</gene>
<keyword evidence="1" id="KW-0472">Membrane</keyword>
<reference evidence="2 3" key="1">
    <citation type="submission" date="2016-10" db="EMBL/GenBank/DDBJ databases">
        <authorList>
            <person name="de Groot N.N."/>
        </authorList>
    </citation>
    <scope>NUCLEOTIDE SEQUENCE [LARGE SCALE GENOMIC DNA]</scope>
    <source>
        <strain evidence="2 3">CPCC 202699</strain>
    </source>
</reference>
<organism evidence="2 3">
    <name type="scientific">Amycolatopsis xylanica</name>
    <dbReference type="NCBI Taxonomy" id="589385"/>
    <lineage>
        <taxon>Bacteria</taxon>
        <taxon>Bacillati</taxon>
        <taxon>Actinomycetota</taxon>
        <taxon>Actinomycetes</taxon>
        <taxon>Pseudonocardiales</taxon>
        <taxon>Pseudonocardiaceae</taxon>
        <taxon>Amycolatopsis</taxon>
    </lineage>
</organism>
<evidence type="ECO:0000256" key="1">
    <source>
        <dbReference type="SAM" id="Phobius"/>
    </source>
</evidence>
<proteinExistence type="predicted"/>
<evidence type="ECO:0000313" key="2">
    <source>
        <dbReference type="EMBL" id="SDZ38710.1"/>
    </source>
</evidence>
<dbReference type="RefSeq" id="WP_091299381.1">
    <property type="nucleotide sequence ID" value="NZ_FNON01000014.1"/>
</dbReference>
<feature type="transmembrane region" description="Helical" evidence="1">
    <location>
        <begin position="12"/>
        <end position="35"/>
    </location>
</feature>
<dbReference type="Proteomes" id="UP000199515">
    <property type="component" value="Unassembled WGS sequence"/>
</dbReference>
<protein>
    <submittedName>
        <fullName evidence="2">Uncharacterized protein</fullName>
    </submittedName>
</protein>
<sequence length="181" mass="19192">MNITRAGWIQLASLWGAAILVLVTAGWLLLLAGFFGTPLLAAPVPFVLVGTAYGLGSATQSASRLTEDHGTRLLWACVVGLVGLAGTFFVFAAFDAAGIEHLPWVAIILCGLPYPLVAGILATPWAFRAGAAVLTVALIVLGVWLPASRDKPASTGERFAEMVHDVFIPHKTKQLKLDFRD</sequence>
<dbReference type="AlphaFoldDB" id="A0A1H3SLY8"/>
<dbReference type="EMBL" id="FNON01000014">
    <property type="protein sequence ID" value="SDZ38710.1"/>
    <property type="molecule type" value="Genomic_DNA"/>
</dbReference>
<evidence type="ECO:0000313" key="3">
    <source>
        <dbReference type="Proteomes" id="UP000199515"/>
    </source>
</evidence>
<feature type="transmembrane region" description="Helical" evidence="1">
    <location>
        <begin position="73"/>
        <end position="94"/>
    </location>
</feature>
<keyword evidence="1" id="KW-1133">Transmembrane helix</keyword>
<name>A0A1H3SLY8_9PSEU</name>
<keyword evidence="3" id="KW-1185">Reference proteome</keyword>